<gene>
    <name evidence="1" type="ORF">H0921_13465</name>
</gene>
<organism evidence="1 2">
    <name type="scientific">Thermogemmata fonticola</name>
    <dbReference type="NCBI Taxonomy" id="2755323"/>
    <lineage>
        <taxon>Bacteria</taxon>
        <taxon>Pseudomonadati</taxon>
        <taxon>Planctomycetota</taxon>
        <taxon>Planctomycetia</taxon>
        <taxon>Gemmatales</taxon>
        <taxon>Gemmataceae</taxon>
        <taxon>Thermogemmata</taxon>
    </lineage>
</organism>
<dbReference type="Gene3D" id="1.25.40.20">
    <property type="entry name" value="Ankyrin repeat-containing domain"/>
    <property type="match status" value="1"/>
</dbReference>
<keyword evidence="2" id="KW-1185">Reference proteome</keyword>
<dbReference type="EMBL" id="JACEFB010000011">
    <property type="protein sequence ID" value="MBA2227166.1"/>
    <property type="molecule type" value="Genomic_DNA"/>
</dbReference>
<name>A0A7V9ACD5_9BACT</name>
<reference evidence="1 2" key="1">
    <citation type="submission" date="2020-07" db="EMBL/GenBank/DDBJ databases">
        <title>Thermogemmata thermophila gen. nov., sp. nov., a novel moderate thermophilic planctomycete from a Kamchatka hot spring.</title>
        <authorList>
            <person name="Elcheninov A.G."/>
            <person name="Podosokorskaya O.A."/>
            <person name="Kovaleva O.L."/>
            <person name="Novikov A."/>
            <person name="Bonch-Osmolovskaya E.A."/>
            <person name="Toshchakov S.V."/>
            <person name="Kublanov I.V."/>
        </authorList>
    </citation>
    <scope>NUCLEOTIDE SEQUENCE [LARGE SCALE GENOMIC DNA]</scope>
    <source>
        <strain evidence="1 2">2918</strain>
    </source>
</reference>
<evidence type="ECO:0000313" key="2">
    <source>
        <dbReference type="Proteomes" id="UP000542342"/>
    </source>
</evidence>
<proteinExistence type="predicted"/>
<evidence type="ECO:0000313" key="1">
    <source>
        <dbReference type="EMBL" id="MBA2227166.1"/>
    </source>
</evidence>
<dbReference type="SUPFAM" id="SSF48403">
    <property type="entry name" value="Ankyrin repeat"/>
    <property type="match status" value="1"/>
</dbReference>
<dbReference type="AlphaFoldDB" id="A0A7V9ACD5"/>
<protein>
    <submittedName>
        <fullName evidence="1">Ankyrin repeat domain-containing protein</fullName>
    </submittedName>
</protein>
<dbReference type="InterPro" id="IPR036770">
    <property type="entry name" value="Ankyrin_rpt-contain_sf"/>
</dbReference>
<dbReference type="Pfam" id="PF00023">
    <property type="entry name" value="Ank"/>
    <property type="match status" value="1"/>
</dbReference>
<dbReference type="InterPro" id="IPR002110">
    <property type="entry name" value="Ankyrin_rpt"/>
</dbReference>
<comment type="caution">
    <text evidence="1">The sequence shown here is derived from an EMBL/GenBank/DDBJ whole genome shotgun (WGS) entry which is preliminary data.</text>
</comment>
<dbReference type="Proteomes" id="UP000542342">
    <property type="component" value="Unassembled WGS sequence"/>
</dbReference>
<sequence>MLVQDFVIFAHSDLPMVQRLLTRQPALVNATIDWGGGDWESALGAASHMGRRDIAEYLLAHGARIDIFCATMMGLIDVVKTFLTLQPALIDAKGPHGFTLHFHAQLADDGGKILDFLQSIKKVDLPPNPFRKK</sequence>
<accession>A0A7V9ACD5</accession>